<dbReference type="Gene3D" id="3.40.50.150">
    <property type="entry name" value="Vaccinia Virus protein VP39"/>
    <property type="match status" value="1"/>
</dbReference>
<dbReference type="PANTHER" id="PTHR43167">
    <property type="entry name" value="PUTATIVE (AFU_ORTHOLOGUE AFUA_6G01830)-RELATED"/>
    <property type="match status" value="1"/>
</dbReference>
<organism evidence="1 2">
    <name type="scientific">Nibrella viscosa</name>
    <dbReference type="NCBI Taxonomy" id="1084524"/>
    <lineage>
        <taxon>Bacteria</taxon>
        <taxon>Pseudomonadati</taxon>
        <taxon>Bacteroidota</taxon>
        <taxon>Cytophagia</taxon>
        <taxon>Cytophagales</taxon>
        <taxon>Spirosomataceae</taxon>
        <taxon>Nibrella</taxon>
    </lineage>
</organism>
<evidence type="ECO:0000313" key="2">
    <source>
        <dbReference type="Proteomes" id="UP001500936"/>
    </source>
</evidence>
<comment type="caution">
    <text evidence="1">The sequence shown here is derived from an EMBL/GenBank/DDBJ whole genome shotgun (WGS) entry which is preliminary data.</text>
</comment>
<evidence type="ECO:0000313" key="1">
    <source>
        <dbReference type="EMBL" id="GAA4396701.1"/>
    </source>
</evidence>
<gene>
    <name evidence="1" type="ORF">GCM10023187_05120</name>
</gene>
<dbReference type="InterPro" id="IPR029063">
    <property type="entry name" value="SAM-dependent_MTases_sf"/>
</dbReference>
<keyword evidence="1" id="KW-0489">Methyltransferase</keyword>
<keyword evidence="2" id="KW-1185">Reference proteome</keyword>
<accession>A0ABP8JVD9</accession>
<dbReference type="CDD" id="cd02440">
    <property type="entry name" value="AdoMet_MTases"/>
    <property type="match status" value="1"/>
</dbReference>
<dbReference type="RefSeq" id="WP_345263641.1">
    <property type="nucleotide sequence ID" value="NZ_BAABHB010000001.1"/>
</dbReference>
<name>A0ABP8JVD9_9BACT</name>
<reference evidence="2" key="1">
    <citation type="journal article" date="2019" name="Int. J. Syst. Evol. Microbiol.">
        <title>The Global Catalogue of Microorganisms (GCM) 10K type strain sequencing project: providing services to taxonomists for standard genome sequencing and annotation.</title>
        <authorList>
            <consortium name="The Broad Institute Genomics Platform"/>
            <consortium name="The Broad Institute Genome Sequencing Center for Infectious Disease"/>
            <person name="Wu L."/>
            <person name="Ma J."/>
        </authorList>
    </citation>
    <scope>NUCLEOTIDE SEQUENCE [LARGE SCALE GENOMIC DNA]</scope>
    <source>
        <strain evidence="2">JCM 17925</strain>
    </source>
</reference>
<dbReference type="SUPFAM" id="SSF53335">
    <property type="entry name" value="S-adenosyl-L-methionine-dependent methyltransferases"/>
    <property type="match status" value="1"/>
</dbReference>
<sequence length="260" mass="29444">MVRAILRYMAKARDEHSLHSPFVFGLYTQIIRAPKADLSQFSDIQALRRLLRRSRQVIEITDFGAGSQVNASRCRAVGNIVRHSEKPARFGRLLYRLVRRFEAQTLFDLGTSFGLTTAYLAKAAGETGGRVITFEGCPQTAAVAVENFGRLGIGNVEVIVGNLDETLEQQVAAVAQLDLVFFDANHRYEPTLRYFTACLANSHNNSVFIFDDIHWSAEMEQAWEEIKAHPAVTVTIDLFYIGLVFFRREQPKQHFTLKFL</sequence>
<dbReference type="GO" id="GO:0008168">
    <property type="term" value="F:methyltransferase activity"/>
    <property type="evidence" value="ECO:0007669"/>
    <property type="project" value="UniProtKB-KW"/>
</dbReference>
<dbReference type="PANTHER" id="PTHR43167:SF1">
    <property type="entry name" value="PUTATIVE (AFU_ORTHOLOGUE AFUA_6G01830)-RELATED"/>
    <property type="match status" value="1"/>
</dbReference>
<dbReference type="Pfam" id="PF13578">
    <property type="entry name" value="Methyltransf_24"/>
    <property type="match status" value="1"/>
</dbReference>
<dbReference type="Proteomes" id="UP001500936">
    <property type="component" value="Unassembled WGS sequence"/>
</dbReference>
<protein>
    <submittedName>
        <fullName evidence="1">Class I SAM-dependent methyltransferase</fullName>
    </submittedName>
</protein>
<dbReference type="EMBL" id="BAABHB010000001">
    <property type="protein sequence ID" value="GAA4396701.1"/>
    <property type="molecule type" value="Genomic_DNA"/>
</dbReference>
<keyword evidence="1" id="KW-0808">Transferase</keyword>
<proteinExistence type="predicted"/>
<dbReference type="GO" id="GO:0032259">
    <property type="term" value="P:methylation"/>
    <property type="evidence" value="ECO:0007669"/>
    <property type="project" value="UniProtKB-KW"/>
</dbReference>